<dbReference type="SUPFAM" id="SSF140860">
    <property type="entry name" value="Pseudo ankyrin repeat-like"/>
    <property type="match status" value="1"/>
</dbReference>
<reference evidence="2 3" key="1">
    <citation type="submission" date="2019-03" db="EMBL/GenBank/DDBJ databases">
        <authorList>
            <person name="Gaulin E."/>
            <person name="Dumas B."/>
        </authorList>
    </citation>
    <scope>NUCLEOTIDE SEQUENCE [LARGE SCALE GENOMIC DNA]</scope>
    <source>
        <strain evidence="2">CBS 568.67</strain>
    </source>
</reference>
<accession>A0A485LIP2</accession>
<name>A0A485LIP2_9STRA</name>
<dbReference type="AlphaFoldDB" id="A0A485LIP2"/>
<dbReference type="PANTHER" id="PTHR46586:SF3">
    <property type="entry name" value="ANKYRIN REPEAT-CONTAINING PROTEIN"/>
    <property type="match status" value="1"/>
</dbReference>
<proteinExistence type="predicted"/>
<evidence type="ECO:0000313" key="3">
    <source>
        <dbReference type="Proteomes" id="UP000332933"/>
    </source>
</evidence>
<organism evidence="2 3">
    <name type="scientific">Aphanomyces stellatus</name>
    <dbReference type="NCBI Taxonomy" id="120398"/>
    <lineage>
        <taxon>Eukaryota</taxon>
        <taxon>Sar</taxon>
        <taxon>Stramenopiles</taxon>
        <taxon>Oomycota</taxon>
        <taxon>Saprolegniomycetes</taxon>
        <taxon>Saprolegniales</taxon>
        <taxon>Verrucalvaceae</taxon>
        <taxon>Aphanomyces</taxon>
    </lineage>
</organism>
<dbReference type="Gene3D" id="1.25.40.20">
    <property type="entry name" value="Ankyrin repeat-containing domain"/>
    <property type="match status" value="1"/>
</dbReference>
<reference evidence="1" key="2">
    <citation type="submission" date="2019-06" db="EMBL/GenBank/DDBJ databases">
        <title>Genomics analysis of Aphanomyces spp. identifies a new class of oomycete effector associated with host adaptation.</title>
        <authorList>
            <person name="Gaulin E."/>
        </authorList>
    </citation>
    <scope>NUCLEOTIDE SEQUENCE</scope>
    <source>
        <strain evidence="1">CBS 578.67</strain>
    </source>
</reference>
<sequence>MVERVAVSQDVVLSTPELVHAICSYQPGIPEDFLVFQSIFSSSVFYHNADEVNPIMESWLAKYGLVGIPLLVKGVLHYAADHGRVDILQLLHTKMYDLDSSSILFELAAAKGHLTVVEFLASVFYRKYRLDKAAQVALDGGHTPILQFMLRWHNWGRAEWITDEDVQCAIQDHQAEALEFVLTVWFPAVNPTMTARALPKVLDQAARAGKLIPIDAYDVLSSALCGQAMPESTSWQHDDDWKRTQMFLDTYNVTFHRPLMLSVLAAYVENAKHIDWAAMKTNVDSLVTYCVARFIKNLAKEEDGGDAAVLGRIVQYMLVITTNPPRVALLRKVCKIWGELAEDDAAKSAKRKIEREMLEEATAAHRTKWIQWLVQETTGGSN</sequence>
<dbReference type="EMBL" id="VJMH01007011">
    <property type="protein sequence ID" value="KAF0686269.1"/>
    <property type="molecule type" value="Genomic_DNA"/>
</dbReference>
<gene>
    <name evidence="2" type="primary">Aste57867_21875</name>
    <name evidence="1" type="ORF">As57867_021806</name>
    <name evidence="2" type="ORF">ASTE57867_21875</name>
</gene>
<dbReference type="PANTHER" id="PTHR46586">
    <property type="entry name" value="ANKYRIN REPEAT-CONTAINING PROTEIN"/>
    <property type="match status" value="1"/>
</dbReference>
<evidence type="ECO:0000313" key="2">
    <source>
        <dbReference type="EMBL" id="VFT98543.1"/>
    </source>
</evidence>
<dbReference type="InterPro" id="IPR052050">
    <property type="entry name" value="SecEffector_AnkRepeat"/>
</dbReference>
<keyword evidence="3" id="KW-1185">Reference proteome</keyword>
<evidence type="ECO:0000313" key="1">
    <source>
        <dbReference type="EMBL" id="KAF0686269.1"/>
    </source>
</evidence>
<protein>
    <submittedName>
        <fullName evidence="2">Aste57867_21875 protein</fullName>
    </submittedName>
</protein>
<dbReference type="InterPro" id="IPR036770">
    <property type="entry name" value="Ankyrin_rpt-contain_sf"/>
</dbReference>
<dbReference type="Proteomes" id="UP000332933">
    <property type="component" value="Unassembled WGS sequence"/>
</dbReference>
<dbReference type="EMBL" id="CAADRA010007037">
    <property type="protein sequence ID" value="VFT98543.1"/>
    <property type="molecule type" value="Genomic_DNA"/>
</dbReference>